<keyword evidence="9" id="KW-1185">Reference proteome</keyword>
<dbReference type="CDD" id="cd00023">
    <property type="entry name" value="BBI"/>
    <property type="match status" value="1"/>
</dbReference>
<dbReference type="AlphaFoldDB" id="A0AAN9FB02"/>
<feature type="domain" description="Bowman-Birk serine protease inhibitors family" evidence="7">
    <location>
        <begin position="37"/>
        <end position="95"/>
    </location>
</feature>
<comment type="caution">
    <text evidence="8">The sequence shown here is derived from an EMBL/GenBank/DDBJ whole genome shotgun (WGS) entry which is preliminary data.</text>
</comment>
<organism evidence="8 9">
    <name type="scientific">Clitoria ternatea</name>
    <name type="common">Butterfly pea</name>
    <dbReference type="NCBI Taxonomy" id="43366"/>
    <lineage>
        <taxon>Eukaryota</taxon>
        <taxon>Viridiplantae</taxon>
        <taxon>Streptophyta</taxon>
        <taxon>Embryophyta</taxon>
        <taxon>Tracheophyta</taxon>
        <taxon>Spermatophyta</taxon>
        <taxon>Magnoliopsida</taxon>
        <taxon>eudicotyledons</taxon>
        <taxon>Gunneridae</taxon>
        <taxon>Pentapetalae</taxon>
        <taxon>rosids</taxon>
        <taxon>fabids</taxon>
        <taxon>Fabales</taxon>
        <taxon>Fabaceae</taxon>
        <taxon>Papilionoideae</taxon>
        <taxon>50 kb inversion clade</taxon>
        <taxon>NPAAA clade</taxon>
        <taxon>indigoferoid/millettioid clade</taxon>
        <taxon>Phaseoleae</taxon>
        <taxon>Clitoria</taxon>
    </lineage>
</organism>
<feature type="chain" id="PRO_5042869696" description="Bowman-Birk serine protease inhibitors family domain-containing protein" evidence="6">
    <location>
        <begin position="16"/>
        <end position="107"/>
    </location>
</feature>
<proteinExistence type="inferred from homology"/>
<name>A0AAN9FB02_CLITE</name>
<feature type="signal peptide" evidence="6">
    <location>
        <begin position="1"/>
        <end position="15"/>
    </location>
</feature>
<dbReference type="GO" id="GO:0005576">
    <property type="term" value="C:extracellular region"/>
    <property type="evidence" value="ECO:0007669"/>
    <property type="project" value="InterPro"/>
</dbReference>
<evidence type="ECO:0000259" key="7">
    <source>
        <dbReference type="SMART" id="SM00269"/>
    </source>
</evidence>
<dbReference type="Gene3D" id="2.10.69.10">
    <property type="entry name" value="Cysteine Protease (Bromelain) Inhibitor, subunit H"/>
    <property type="match status" value="1"/>
</dbReference>
<keyword evidence="2 5" id="KW-0646">Protease inhibitor</keyword>
<evidence type="ECO:0000256" key="2">
    <source>
        <dbReference type="ARBA" id="ARBA00022690"/>
    </source>
</evidence>
<evidence type="ECO:0000256" key="1">
    <source>
        <dbReference type="ARBA" id="ARBA00008506"/>
    </source>
</evidence>
<keyword evidence="6" id="KW-0732">Signal</keyword>
<dbReference type="InterPro" id="IPR035995">
    <property type="entry name" value="Bowman-Birk_prot_inh"/>
</dbReference>
<gene>
    <name evidence="8" type="ORF">RJT34_26148</name>
</gene>
<dbReference type="Proteomes" id="UP001359559">
    <property type="component" value="Unassembled WGS sequence"/>
</dbReference>
<dbReference type="EMBL" id="JAYKXN010000007">
    <property type="protein sequence ID" value="KAK7270751.1"/>
    <property type="molecule type" value="Genomic_DNA"/>
</dbReference>
<dbReference type="SUPFAM" id="SSF57247">
    <property type="entry name" value="Bowman-Birk inhibitor, BBI"/>
    <property type="match status" value="1"/>
</dbReference>
<evidence type="ECO:0000256" key="4">
    <source>
        <dbReference type="ARBA" id="ARBA00023157"/>
    </source>
</evidence>
<keyword evidence="4" id="KW-1015">Disulfide bond</keyword>
<evidence type="ECO:0000313" key="9">
    <source>
        <dbReference type="Proteomes" id="UP001359559"/>
    </source>
</evidence>
<dbReference type="Pfam" id="PF00228">
    <property type="entry name" value="Bowman-Birk_leg"/>
    <property type="match status" value="1"/>
</dbReference>
<dbReference type="InterPro" id="IPR000877">
    <property type="entry name" value="Prot_inh_BBI"/>
</dbReference>
<dbReference type="SMART" id="SM00269">
    <property type="entry name" value="BowB"/>
    <property type="match status" value="1"/>
</dbReference>
<evidence type="ECO:0000313" key="8">
    <source>
        <dbReference type="EMBL" id="KAK7270751.1"/>
    </source>
</evidence>
<sequence length="107" mass="12088">MVCFLLLIILGVTSARVDLKLLKGESGDQPHHEDEPCCDSCTCTKSTPPKCHCQDVRLNSCHSACTFCACSQFYPEQDHPQCRCLETTEFCYKPCKSKEDDDLMTKF</sequence>
<dbReference type="GO" id="GO:0004867">
    <property type="term" value="F:serine-type endopeptidase inhibitor activity"/>
    <property type="evidence" value="ECO:0007669"/>
    <property type="project" value="UniProtKB-KW"/>
</dbReference>
<protein>
    <recommendedName>
        <fullName evidence="7">Bowman-Birk serine protease inhibitors family domain-containing protein</fullName>
    </recommendedName>
</protein>
<reference evidence="8 9" key="1">
    <citation type="submission" date="2024-01" db="EMBL/GenBank/DDBJ databases">
        <title>The genomes of 5 underutilized Papilionoideae crops provide insights into root nodulation and disease resistance.</title>
        <authorList>
            <person name="Yuan L."/>
        </authorList>
    </citation>
    <scope>NUCLEOTIDE SEQUENCE [LARGE SCALE GENOMIC DNA]</scope>
    <source>
        <strain evidence="8">LY-2023</strain>
        <tissue evidence="8">Leaf</tissue>
    </source>
</reference>
<evidence type="ECO:0000256" key="3">
    <source>
        <dbReference type="ARBA" id="ARBA00022900"/>
    </source>
</evidence>
<evidence type="ECO:0000256" key="5">
    <source>
        <dbReference type="RuleBase" id="RU003856"/>
    </source>
</evidence>
<evidence type="ECO:0000256" key="6">
    <source>
        <dbReference type="SAM" id="SignalP"/>
    </source>
</evidence>
<keyword evidence="3 5" id="KW-0722">Serine protease inhibitor</keyword>
<accession>A0AAN9FB02</accession>
<comment type="similarity">
    <text evidence="1 5">Belongs to the Bowman-Birk serine protease inhibitor family.</text>
</comment>